<dbReference type="Proteomes" id="UP000467700">
    <property type="component" value="Unassembled WGS sequence"/>
</dbReference>
<reference evidence="1 2" key="1">
    <citation type="submission" date="2020-01" db="EMBL/GenBank/DDBJ databases">
        <authorList>
            <person name="Gupta K D."/>
        </authorList>
    </citation>
    <scope>NUCLEOTIDE SEQUENCE [LARGE SCALE GENOMIC DNA]</scope>
</reference>
<dbReference type="EMBL" id="CACVBS010000045">
    <property type="protein sequence ID" value="CAA7264429.1"/>
    <property type="molecule type" value="Genomic_DNA"/>
</dbReference>
<comment type="caution">
    <text evidence="1">The sequence shown here is derived from an EMBL/GenBank/DDBJ whole genome shotgun (WGS) entry which is preliminary data.</text>
</comment>
<name>A0A8S0VRQ5_CYCAE</name>
<accession>A0A8S0VRQ5</accession>
<dbReference type="OrthoDB" id="3049701at2759"/>
<evidence type="ECO:0000313" key="2">
    <source>
        <dbReference type="Proteomes" id="UP000467700"/>
    </source>
</evidence>
<organism evidence="1 2">
    <name type="scientific">Cyclocybe aegerita</name>
    <name type="common">Black poplar mushroom</name>
    <name type="synonym">Agrocybe aegerita</name>
    <dbReference type="NCBI Taxonomy" id="1973307"/>
    <lineage>
        <taxon>Eukaryota</taxon>
        <taxon>Fungi</taxon>
        <taxon>Dikarya</taxon>
        <taxon>Basidiomycota</taxon>
        <taxon>Agaricomycotina</taxon>
        <taxon>Agaricomycetes</taxon>
        <taxon>Agaricomycetidae</taxon>
        <taxon>Agaricales</taxon>
        <taxon>Agaricineae</taxon>
        <taxon>Bolbitiaceae</taxon>
        <taxon>Cyclocybe</taxon>
    </lineage>
</organism>
<proteinExistence type="predicted"/>
<keyword evidence="2" id="KW-1185">Reference proteome</keyword>
<evidence type="ECO:0000313" key="1">
    <source>
        <dbReference type="EMBL" id="CAA7264429.1"/>
    </source>
</evidence>
<sequence length="137" mass="14965">MASSSLVGSLSPIISPTFAARVKAQLVSPASSQIVKPHELPSALARPLQVAHYEPHREPEYLAATIAYGIILDGNKRIGGARFFASLRAVQFALIFFYPRVAFFLANEYVRAMGLPGLSPKLSDTDVREFAERQCMA</sequence>
<dbReference type="AlphaFoldDB" id="A0A8S0VRQ5"/>
<gene>
    <name evidence="1" type="ORF">AAE3_LOCUS6839</name>
</gene>
<protein>
    <submittedName>
        <fullName evidence="1">Uncharacterized protein</fullName>
    </submittedName>
</protein>